<organism evidence="3 4">
    <name type="scientific">Haloplanus vescus</name>
    <dbReference type="NCBI Taxonomy" id="555874"/>
    <lineage>
        <taxon>Archaea</taxon>
        <taxon>Methanobacteriati</taxon>
        <taxon>Methanobacteriota</taxon>
        <taxon>Stenosarchaea group</taxon>
        <taxon>Halobacteria</taxon>
        <taxon>Halobacteriales</taxon>
        <taxon>Haloferacaceae</taxon>
        <taxon>Haloplanus</taxon>
    </lineage>
</organism>
<dbReference type="CDD" id="cd00371">
    <property type="entry name" value="HMA"/>
    <property type="match status" value="1"/>
</dbReference>
<dbReference type="EMBL" id="FNQT01000005">
    <property type="protein sequence ID" value="SEA32174.1"/>
    <property type="molecule type" value="Genomic_DNA"/>
</dbReference>
<evidence type="ECO:0000313" key="3">
    <source>
        <dbReference type="EMBL" id="SEA32174.1"/>
    </source>
</evidence>
<keyword evidence="4" id="KW-1185">Reference proteome</keyword>
<evidence type="ECO:0000313" key="4">
    <source>
        <dbReference type="Proteomes" id="UP000236755"/>
    </source>
</evidence>
<dbReference type="InterPro" id="IPR036163">
    <property type="entry name" value="HMA_dom_sf"/>
</dbReference>
<dbReference type="STRING" id="555874.SAMN04488065_2652"/>
<dbReference type="AlphaFoldDB" id="A0A1H4A9M3"/>
<proteinExistence type="predicted"/>
<evidence type="ECO:0000259" key="2">
    <source>
        <dbReference type="PROSITE" id="PS50846"/>
    </source>
</evidence>
<sequence length="69" mass="7213">MYPCMTTTITVEGMSCGHCEETVEEALEEVSGVTSVTVDRESEQASVEGEAEVTALVEAVEGAGYTAHA</sequence>
<protein>
    <submittedName>
        <fullName evidence="3">Copper chaperone CopZ</fullName>
    </submittedName>
</protein>
<evidence type="ECO:0000256" key="1">
    <source>
        <dbReference type="SAM" id="MobiDB-lite"/>
    </source>
</evidence>
<gene>
    <name evidence="3" type="ORF">SAMN04488065_2652</name>
</gene>
<feature type="region of interest" description="Disordered" evidence="1">
    <location>
        <begin position="30"/>
        <end position="50"/>
    </location>
</feature>
<dbReference type="SUPFAM" id="SSF55008">
    <property type="entry name" value="HMA, heavy metal-associated domain"/>
    <property type="match status" value="1"/>
</dbReference>
<reference evidence="3 4" key="1">
    <citation type="submission" date="2016-10" db="EMBL/GenBank/DDBJ databases">
        <authorList>
            <person name="de Groot N.N."/>
        </authorList>
    </citation>
    <scope>NUCLEOTIDE SEQUENCE [LARGE SCALE GENOMIC DNA]</scope>
    <source>
        <strain evidence="3 4">CGMCC 1.8712</strain>
    </source>
</reference>
<accession>A0A1H4A9M3</accession>
<dbReference type="Gene3D" id="3.30.70.100">
    <property type="match status" value="1"/>
</dbReference>
<dbReference type="InterPro" id="IPR006121">
    <property type="entry name" value="HMA_dom"/>
</dbReference>
<dbReference type="Proteomes" id="UP000236755">
    <property type="component" value="Unassembled WGS sequence"/>
</dbReference>
<dbReference type="PROSITE" id="PS50846">
    <property type="entry name" value="HMA_2"/>
    <property type="match status" value="1"/>
</dbReference>
<dbReference type="GO" id="GO:0046872">
    <property type="term" value="F:metal ion binding"/>
    <property type="evidence" value="ECO:0007669"/>
    <property type="project" value="InterPro"/>
</dbReference>
<name>A0A1H4A9M3_9EURY</name>
<dbReference type="Pfam" id="PF00403">
    <property type="entry name" value="HMA"/>
    <property type="match status" value="1"/>
</dbReference>
<feature type="domain" description="HMA" evidence="2">
    <location>
        <begin position="5"/>
        <end position="68"/>
    </location>
</feature>